<reference evidence="2 3" key="1">
    <citation type="submission" date="2024-09" db="EMBL/GenBank/DDBJ databases">
        <authorList>
            <person name="Sun Q."/>
            <person name="Mori K."/>
        </authorList>
    </citation>
    <scope>NUCLEOTIDE SEQUENCE [LARGE SCALE GENOMIC DNA]</scope>
    <source>
        <strain evidence="2 3">ATCC 51285</strain>
    </source>
</reference>
<proteinExistence type="predicted"/>
<name>A0ABV5ZGF6_9GAMM</name>
<feature type="transmembrane region" description="Helical" evidence="1">
    <location>
        <begin position="138"/>
        <end position="156"/>
    </location>
</feature>
<evidence type="ECO:0000256" key="1">
    <source>
        <dbReference type="SAM" id="Phobius"/>
    </source>
</evidence>
<feature type="transmembrane region" description="Helical" evidence="1">
    <location>
        <begin position="279"/>
        <end position="300"/>
    </location>
</feature>
<keyword evidence="1" id="KW-0812">Transmembrane</keyword>
<feature type="transmembrane region" description="Helical" evidence="1">
    <location>
        <begin position="66"/>
        <end position="87"/>
    </location>
</feature>
<dbReference type="Pfam" id="PF03956">
    <property type="entry name" value="Lys_export"/>
    <property type="match status" value="1"/>
</dbReference>
<organism evidence="2 3">
    <name type="scientific">Balneatrix alpica</name>
    <dbReference type="NCBI Taxonomy" id="75684"/>
    <lineage>
        <taxon>Bacteria</taxon>
        <taxon>Pseudomonadati</taxon>
        <taxon>Pseudomonadota</taxon>
        <taxon>Gammaproteobacteria</taxon>
        <taxon>Oceanospirillales</taxon>
        <taxon>Balneatrichaceae</taxon>
        <taxon>Balneatrix</taxon>
    </lineage>
</organism>
<dbReference type="EMBL" id="JBHLZN010000004">
    <property type="protein sequence ID" value="MFB9887251.1"/>
    <property type="molecule type" value="Genomic_DNA"/>
</dbReference>
<dbReference type="InterPro" id="IPR005642">
    <property type="entry name" value="LysO"/>
</dbReference>
<keyword evidence="1" id="KW-0472">Membrane</keyword>
<dbReference type="Proteomes" id="UP001589628">
    <property type="component" value="Unassembled WGS sequence"/>
</dbReference>
<evidence type="ECO:0000313" key="2">
    <source>
        <dbReference type="EMBL" id="MFB9887251.1"/>
    </source>
</evidence>
<feature type="transmembrane region" description="Helical" evidence="1">
    <location>
        <begin position="35"/>
        <end position="54"/>
    </location>
</feature>
<dbReference type="RefSeq" id="WP_027314160.1">
    <property type="nucleotide sequence ID" value="NZ_JAUESS010000004.1"/>
</dbReference>
<comment type="caution">
    <text evidence="2">The sequence shown here is derived from an EMBL/GenBank/DDBJ whole genome shotgun (WGS) entry which is preliminary data.</text>
</comment>
<dbReference type="PANTHER" id="PTHR35804">
    <property type="entry name" value="LYSINE EXPORTER LYSO"/>
    <property type="match status" value="1"/>
</dbReference>
<evidence type="ECO:0000313" key="3">
    <source>
        <dbReference type="Proteomes" id="UP001589628"/>
    </source>
</evidence>
<accession>A0ABV5ZGF6</accession>
<feature type="transmembrane region" description="Helical" evidence="1">
    <location>
        <begin position="168"/>
        <end position="189"/>
    </location>
</feature>
<protein>
    <submittedName>
        <fullName evidence="2">Lysine exporter LysO family protein</fullName>
    </submittedName>
</protein>
<keyword evidence="3" id="KW-1185">Reference proteome</keyword>
<keyword evidence="1" id="KW-1133">Transmembrane helix</keyword>
<dbReference type="PANTHER" id="PTHR35804:SF1">
    <property type="entry name" value="LYSINE EXPORTER LYSO"/>
    <property type="match status" value="1"/>
</dbReference>
<sequence length="302" mass="32193">MYGGFLLILAPLFIGYLCKLPEGRLRQSMNRLIEYLVYLILALMGLSLGALDNLALQLKQMSSQALVLLLGLGLANLLALGGWARFSGWRLHTEEQVQFSRLHMLKGSLQLLGVVAAGVALGAWLPLPQGMAEQGAEYTLMLLLLFIGCQLRSSGIPLKQILLNPQGLIIALAVIGSSLLAGLLMAPYLQLSWNQSLALASGFGWYSLSAILIGEGMGPVWGGAAFFNDLARELVALLLIPILIRRAPPMAIGYGGATAMDFTLPIIQKSGGMSCVPVAIVSGFILSLSSPLLILFFLSLGS</sequence>
<gene>
    <name evidence="2" type="ORF">ACFFLH_12600</name>
</gene>
<feature type="transmembrane region" description="Helical" evidence="1">
    <location>
        <begin position="107"/>
        <end position="126"/>
    </location>
</feature>